<protein>
    <submittedName>
        <fullName evidence="6">Sensor histidine kinase regulating citrate/malate metabolism</fullName>
    </submittedName>
</protein>
<dbReference type="Proteomes" id="UP001519288">
    <property type="component" value="Unassembled WGS sequence"/>
</dbReference>
<dbReference type="InterPro" id="IPR016120">
    <property type="entry name" value="Sig_transdc_His_kin_SpoOB"/>
</dbReference>
<dbReference type="Gene3D" id="1.10.287.130">
    <property type="match status" value="1"/>
</dbReference>
<keyword evidence="4" id="KW-1133">Transmembrane helix</keyword>
<keyword evidence="3 6" id="KW-0418">Kinase</keyword>
<keyword evidence="1" id="KW-0597">Phosphoprotein</keyword>
<dbReference type="Pfam" id="PF14689">
    <property type="entry name" value="SPOB_a"/>
    <property type="match status" value="1"/>
</dbReference>
<organism evidence="6 7">
    <name type="scientific">Paenibacillus shirakamiensis</name>
    <dbReference type="NCBI Taxonomy" id="1265935"/>
    <lineage>
        <taxon>Bacteria</taxon>
        <taxon>Bacillati</taxon>
        <taxon>Bacillota</taxon>
        <taxon>Bacilli</taxon>
        <taxon>Bacillales</taxon>
        <taxon>Paenibacillaceae</taxon>
        <taxon>Paenibacillus</taxon>
    </lineage>
</organism>
<gene>
    <name evidence="6" type="ORF">J2Z69_001422</name>
</gene>
<evidence type="ECO:0000259" key="5">
    <source>
        <dbReference type="Pfam" id="PF14689"/>
    </source>
</evidence>
<name>A0ABS4JFA2_9BACL</name>
<reference evidence="6 7" key="1">
    <citation type="submission" date="2021-03" db="EMBL/GenBank/DDBJ databases">
        <title>Genomic Encyclopedia of Type Strains, Phase IV (KMG-IV): sequencing the most valuable type-strain genomes for metagenomic binning, comparative biology and taxonomic classification.</title>
        <authorList>
            <person name="Goeker M."/>
        </authorList>
    </citation>
    <scope>NUCLEOTIDE SEQUENCE [LARGE SCALE GENOMIC DNA]</scope>
    <source>
        <strain evidence="6 7">DSM 26806</strain>
    </source>
</reference>
<evidence type="ECO:0000256" key="3">
    <source>
        <dbReference type="ARBA" id="ARBA00022777"/>
    </source>
</evidence>
<evidence type="ECO:0000313" key="7">
    <source>
        <dbReference type="Proteomes" id="UP001519288"/>
    </source>
</evidence>
<feature type="domain" description="SpoOB alpha-helical" evidence="5">
    <location>
        <begin position="69"/>
        <end position="119"/>
    </location>
</feature>
<evidence type="ECO:0000256" key="1">
    <source>
        <dbReference type="ARBA" id="ARBA00022553"/>
    </source>
</evidence>
<sequence>MMNVRKLLPIAMPIIASIPLILVYFAHSLILHLLACLWGLFVAVGYFRYIHKLNILDKQRSVGSLQRTAAATLGHHRHDWMNDLQILYGYIQLNKHDKLMECVDRIRERMNKETSISRLGIPSLVFYLQSFREVNTSIMLDVDIQDGLQLGDLLDQDSAEELTAAIGEMIRAYQFAGRSSWGDVIQLSMKMYREKDEIVVVFNQDGNCGNAEMLRRRIEENVIGKRIKTGQTLAEQHSFELRLPC</sequence>
<accession>A0ABS4JFA2</accession>
<keyword evidence="2" id="KW-0808">Transferase</keyword>
<feature type="transmembrane region" description="Helical" evidence="4">
    <location>
        <begin position="7"/>
        <end position="25"/>
    </location>
</feature>
<comment type="caution">
    <text evidence="6">The sequence shown here is derived from an EMBL/GenBank/DDBJ whole genome shotgun (WGS) entry which is preliminary data.</text>
</comment>
<dbReference type="SUPFAM" id="SSF55890">
    <property type="entry name" value="Sporulation response regulatory protein Spo0B"/>
    <property type="match status" value="1"/>
</dbReference>
<evidence type="ECO:0000256" key="2">
    <source>
        <dbReference type="ARBA" id="ARBA00022679"/>
    </source>
</evidence>
<feature type="transmembrane region" description="Helical" evidence="4">
    <location>
        <begin position="31"/>
        <end position="50"/>
    </location>
</feature>
<keyword evidence="4" id="KW-0472">Membrane</keyword>
<evidence type="ECO:0000313" key="6">
    <source>
        <dbReference type="EMBL" id="MBP2000391.1"/>
    </source>
</evidence>
<dbReference type="EMBL" id="JAGGLD010000002">
    <property type="protein sequence ID" value="MBP2000391.1"/>
    <property type="molecule type" value="Genomic_DNA"/>
</dbReference>
<evidence type="ECO:0000256" key="4">
    <source>
        <dbReference type="SAM" id="Phobius"/>
    </source>
</evidence>
<dbReference type="GO" id="GO:0016301">
    <property type="term" value="F:kinase activity"/>
    <property type="evidence" value="ECO:0007669"/>
    <property type="project" value="UniProtKB-KW"/>
</dbReference>
<proteinExistence type="predicted"/>
<keyword evidence="4" id="KW-0812">Transmembrane</keyword>
<dbReference type="InterPro" id="IPR039506">
    <property type="entry name" value="SPOB_a"/>
</dbReference>
<keyword evidence="7" id="KW-1185">Reference proteome</keyword>